<organism evidence="1 2">
    <name type="scientific">Rhizopogon vinicolor AM-OR11-026</name>
    <dbReference type="NCBI Taxonomy" id="1314800"/>
    <lineage>
        <taxon>Eukaryota</taxon>
        <taxon>Fungi</taxon>
        <taxon>Dikarya</taxon>
        <taxon>Basidiomycota</taxon>
        <taxon>Agaricomycotina</taxon>
        <taxon>Agaricomycetes</taxon>
        <taxon>Agaricomycetidae</taxon>
        <taxon>Boletales</taxon>
        <taxon>Suillineae</taxon>
        <taxon>Rhizopogonaceae</taxon>
        <taxon>Rhizopogon</taxon>
    </lineage>
</organism>
<dbReference type="AlphaFoldDB" id="A0A1B7MNW4"/>
<sequence>MLYLPIVRVGVGRHRVVKPLGTFDYSEQYFQCSTQKTSAGHIQEISSVDCQNLSMSAENGLSGHGTTTWRAVSLHDKQKVVLKTLWRS</sequence>
<evidence type="ECO:0000313" key="2">
    <source>
        <dbReference type="Proteomes" id="UP000092154"/>
    </source>
</evidence>
<protein>
    <submittedName>
        <fullName evidence="1">Uncharacterized protein</fullName>
    </submittedName>
</protein>
<proteinExistence type="predicted"/>
<name>A0A1B7MNW4_9AGAM</name>
<evidence type="ECO:0000313" key="1">
    <source>
        <dbReference type="EMBL" id="OAX34305.1"/>
    </source>
</evidence>
<reference evidence="1 2" key="1">
    <citation type="submission" date="2016-06" db="EMBL/GenBank/DDBJ databases">
        <title>Comparative genomics of the ectomycorrhizal sister species Rhizopogon vinicolor and Rhizopogon vesiculosus (Basidiomycota: Boletales) reveals a divergence of the mating type B locus.</title>
        <authorList>
            <consortium name="DOE Joint Genome Institute"/>
            <person name="Mujic A.B."/>
            <person name="Kuo A."/>
            <person name="Tritt A."/>
            <person name="Lipzen A."/>
            <person name="Chen C."/>
            <person name="Johnson J."/>
            <person name="Sharma A."/>
            <person name="Barry K."/>
            <person name="Grigoriev I.V."/>
            <person name="Spatafora J.W."/>
        </authorList>
    </citation>
    <scope>NUCLEOTIDE SEQUENCE [LARGE SCALE GENOMIC DNA]</scope>
    <source>
        <strain evidence="1 2">AM-OR11-026</strain>
    </source>
</reference>
<dbReference type="Proteomes" id="UP000092154">
    <property type="component" value="Unassembled WGS sequence"/>
</dbReference>
<gene>
    <name evidence="1" type="ORF">K503DRAFT_869003</name>
</gene>
<keyword evidence="2" id="KW-1185">Reference proteome</keyword>
<accession>A0A1B7MNW4</accession>
<dbReference type="EMBL" id="KV448629">
    <property type="protein sequence ID" value="OAX34305.1"/>
    <property type="molecule type" value="Genomic_DNA"/>
</dbReference>
<dbReference type="InParanoid" id="A0A1B7MNW4"/>